<proteinExistence type="predicted"/>
<dbReference type="EMBL" id="LNVX01000402">
    <property type="protein sequence ID" value="OEG70256.1"/>
    <property type="molecule type" value="Genomic_DNA"/>
</dbReference>
<protein>
    <submittedName>
        <fullName evidence="3">Uncharacterized protein</fullName>
    </submittedName>
</protein>
<sequence length="134" mass="15393">MFGVLCNQPEPSISSETVSQLEASNPPEVDAKDLTKKESWKEWTCRQWKDNKWYWIGGVIVVVGIGDVYYYRRSTERISIATQCCLRTNRHLPVSGSQLRNQIQVARIGFYEAEIDRLDAEILRLTAEIQNANT</sequence>
<gene>
    <name evidence="3" type="ORF">ATZ36_05310</name>
</gene>
<evidence type="ECO:0000313" key="4">
    <source>
        <dbReference type="Proteomes" id="UP000095237"/>
    </source>
</evidence>
<reference evidence="3 4" key="1">
    <citation type="submission" date="2015-11" db="EMBL/GenBank/DDBJ databases">
        <title>Evidence for parallel genomic evolution in an endosymbiosis of termite gut flagellates.</title>
        <authorList>
            <person name="Zheng H."/>
        </authorList>
    </citation>
    <scope>NUCLEOTIDE SEQUENCE [LARGE SCALE GENOMIC DNA]</scope>
    <source>
        <strain evidence="3 4">CET450</strain>
    </source>
</reference>
<evidence type="ECO:0000313" key="3">
    <source>
        <dbReference type="EMBL" id="OEG70256.1"/>
    </source>
</evidence>
<keyword evidence="2" id="KW-1133">Transmembrane helix</keyword>
<keyword evidence="4" id="KW-1185">Reference proteome</keyword>
<feature type="transmembrane region" description="Helical" evidence="2">
    <location>
        <begin position="53"/>
        <end position="71"/>
    </location>
</feature>
<evidence type="ECO:0000256" key="2">
    <source>
        <dbReference type="SAM" id="Phobius"/>
    </source>
</evidence>
<organism evidence="3 4">
    <name type="scientific">Endomicrobium trichonymphae</name>
    <dbReference type="NCBI Taxonomy" id="1408204"/>
    <lineage>
        <taxon>Bacteria</taxon>
        <taxon>Pseudomonadati</taxon>
        <taxon>Elusimicrobiota</taxon>
        <taxon>Endomicrobiia</taxon>
        <taxon>Endomicrobiales</taxon>
        <taxon>Endomicrobiaceae</taxon>
        <taxon>Candidatus Endomicrobiellum</taxon>
    </lineage>
</organism>
<keyword evidence="2" id="KW-0472">Membrane</keyword>
<keyword evidence="2" id="KW-0812">Transmembrane</keyword>
<comment type="caution">
    <text evidence="3">The sequence shown here is derived from an EMBL/GenBank/DDBJ whole genome shotgun (WGS) entry which is preliminary data.</text>
</comment>
<name>A0A1E5IIC3_ENDTX</name>
<feature type="compositionally biased region" description="Polar residues" evidence="1">
    <location>
        <begin position="9"/>
        <end position="23"/>
    </location>
</feature>
<dbReference type="AlphaFoldDB" id="A0A1E5IIC3"/>
<feature type="region of interest" description="Disordered" evidence="1">
    <location>
        <begin position="1"/>
        <end position="28"/>
    </location>
</feature>
<evidence type="ECO:0000256" key="1">
    <source>
        <dbReference type="SAM" id="MobiDB-lite"/>
    </source>
</evidence>
<accession>A0A1E5IIC3</accession>
<dbReference type="Proteomes" id="UP000095237">
    <property type="component" value="Unassembled WGS sequence"/>
</dbReference>